<dbReference type="GO" id="GO:0016763">
    <property type="term" value="F:pentosyltransferase activity"/>
    <property type="evidence" value="ECO:0007669"/>
    <property type="project" value="TreeGrafter"/>
</dbReference>
<dbReference type="InterPro" id="IPR050297">
    <property type="entry name" value="LipidA_mod_glycosyltrf_83"/>
</dbReference>
<feature type="transmembrane region" description="Helical" evidence="8">
    <location>
        <begin position="477"/>
        <end position="500"/>
    </location>
</feature>
<protein>
    <submittedName>
        <fullName evidence="10">Glycosyltransferase family 39 protein</fullName>
    </submittedName>
</protein>
<feature type="transmembrane region" description="Helical" evidence="8">
    <location>
        <begin position="422"/>
        <end position="441"/>
    </location>
</feature>
<feature type="transmembrane region" description="Helical" evidence="8">
    <location>
        <begin position="166"/>
        <end position="182"/>
    </location>
</feature>
<organism evidence="10 11">
    <name type="scientific">Paenibacillus hemerocallicola</name>
    <dbReference type="NCBI Taxonomy" id="1172614"/>
    <lineage>
        <taxon>Bacteria</taxon>
        <taxon>Bacillati</taxon>
        <taxon>Bacillota</taxon>
        <taxon>Bacilli</taxon>
        <taxon>Bacillales</taxon>
        <taxon>Paenibacillaceae</taxon>
        <taxon>Paenibacillus</taxon>
    </lineage>
</organism>
<evidence type="ECO:0000256" key="4">
    <source>
        <dbReference type="ARBA" id="ARBA00022679"/>
    </source>
</evidence>
<dbReference type="Pfam" id="PF13231">
    <property type="entry name" value="PMT_2"/>
    <property type="match status" value="1"/>
</dbReference>
<feature type="transmembrane region" description="Helical" evidence="8">
    <location>
        <begin position="109"/>
        <end position="129"/>
    </location>
</feature>
<evidence type="ECO:0000256" key="5">
    <source>
        <dbReference type="ARBA" id="ARBA00022692"/>
    </source>
</evidence>
<dbReference type="OrthoDB" id="2514438at2"/>
<accession>A0A5C4T6E3</accession>
<feature type="transmembrane region" description="Helical" evidence="8">
    <location>
        <begin position="311"/>
        <end position="331"/>
    </location>
</feature>
<dbReference type="AlphaFoldDB" id="A0A5C4T6E3"/>
<keyword evidence="6 8" id="KW-1133">Transmembrane helix</keyword>
<comment type="caution">
    <text evidence="10">The sequence shown here is derived from an EMBL/GenBank/DDBJ whole genome shotgun (WGS) entry which is preliminary data.</text>
</comment>
<dbReference type="InterPro" id="IPR038731">
    <property type="entry name" value="RgtA/B/C-like"/>
</dbReference>
<evidence type="ECO:0000256" key="1">
    <source>
        <dbReference type="ARBA" id="ARBA00004651"/>
    </source>
</evidence>
<feature type="transmembrane region" description="Helical" evidence="8">
    <location>
        <begin position="450"/>
        <end position="471"/>
    </location>
</feature>
<evidence type="ECO:0000256" key="3">
    <source>
        <dbReference type="ARBA" id="ARBA00022676"/>
    </source>
</evidence>
<keyword evidence="11" id="KW-1185">Reference proteome</keyword>
<evidence type="ECO:0000256" key="8">
    <source>
        <dbReference type="SAM" id="Phobius"/>
    </source>
</evidence>
<dbReference type="EMBL" id="VDCQ01000032">
    <property type="protein sequence ID" value="TNJ64210.1"/>
    <property type="molecule type" value="Genomic_DNA"/>
</dbReference>
<evidence type="ECO:0000313" key="10">
    <source>
        <dbReference type="EMBL" id="TNJ64210.1"/>
    </source>
</evidence>
<proteinExistence type="predicted"/>
<feature type="transmembrane region" description="Helical" evidence="8">
    <location>
        <begin position="266"/>
        <end position="295"/>
    </location>
</feature>
<evidence type="ECO:0000259" key="9">
    <source>
        <dbReference type="Pfam" id="PF13231"/>
    </source>
</evidence>
<keyword evidence="4 10" id="KW-0808">Transferase</keyword>
<evidence type="ECO:0000313" key="11">
    <source>
        <dbReference type="Proteomes" id="UP000307943"/>
    </source>
</evidence>
<comment type="subcellular location">
    <subcellularLocation>
        <location evidence="1">Cell membrane</location>
        <topology evidence="1">Multi-pass membrane protein</topology>
    </subcellularLocation>
</comment>
<name>A0A5C4T6E3_9BACL</name>
<evidence type="ECO:0000256" key="7">
    <source>
        <dbReference type="ARBA" id="ARBA00023136"/>
    </source>
</evidence>
<keyword evidence="5 8" id="KW-0812">Transmembrane</keyword>
<sequence length="516" mass="59651">MTHRDGAAIVRLHILSKLRSPYMIIALRMASFFRPEKKCCRMSRISAKWEESRHALMTKLFVRLLFAGWSTVEKLTKRVIFFSHKSELELCKKVHRLVQLYHRVIIRDFIYTIPLVLLSLHVRLQYFYYLQWSGKGYPQSPDSDWYIRYAQNLIANFKIGSDMNDIMYIGYNLLLTVLLALVKDPVTVLLIQAVTASLCVVLVFKIARMLFNLRTAIMAGIFYAYSWDITLWTTYILTDSFFISLLLLSVYLLLKCYRSDKRIYKIAFAATALYMLVFRPAGIMTVFFMLIYIVINLDRGTVLAFFKKHRMAIGGGLVAIAAVCVWVYAGGKLDSLIDSMQFNAKKVLYNVYANGWVYDHPSPQDHKFRPDYTINILNSLILSFIINNWDHILILYGKRSIAFLGRWVWTTDLTSLAGIKRFAWQFLPTVLFMTATVIAIANKQFRKASIVWLLVLSVFLFCILFFIDGMFRYKAPGIPFIAIAAAYGADRVIYGAIWIAKKLTGKLLWNKGKYSL</sequence>
<feature type="transmembrane region" description="Helical" evidence="8">
    <location>
        <begin position="189"/>
        <end position="211"/>
    </location>
</feature>
<keyword evidence="7 8" id="KW-0472">Membrane</keyword>
<gene>
    <name evidence="10" type="ORF">FE784_21575</name>
</gene>
<evidence type="ECO:0000256" key="6">
    <source>
        <dbReference type="ARBA" id="ARBA00022989"/>
    </source>
</evidence>
<evidence type="ECO:0000256" key="2">
    <source>
        <dbReference type="ARBA" id="ARBA00022475"/>
    </source>
</evidence>
<dbReference type="GO" id="GO:0009103">
    <property type="term" value="P:lipopolysaccharide biosynthetic process"/>
    <property type="evidence" value="ECO:0007669"/>
    <property type="project" value="UniProtKB-ARBA"/>
</dbReference>
<keyword evidence="3" id="KW-0328">Glycosyltransferase</keyword>
<keyword evidence="2" id="KW-1003">Cell membrane</keyword>
<feature type="transmembrane region" description="Helical" evidence="8">
    <location>
        <begin position="372"/>
        <end position="389"/>
    </location>
</feature>
<dbReference type="Proteomes" id="UP000307943">
    <property type="component" value="Unassembled WGS sequence"/>
</dbReference>
<dbReference type="GO" id="GO:0005886">
    <property type="term" value="C:plasma membrane"/>
    <property type="evidence" value="ECO:0007669"/>
    <property type="project" value="UniProtKB-SubCell"/>
</dbReference>
<feature type="domain" description="Glycosyltransferase RgtA/B/C/D-like" evidence="9">
    <location>
        <begin position="175"/>
        <end position="326"/>
    </location>
</feature>
<feature type="transmembrane region" description="Helical" evidence="8">
    <location>
        <begin position="231"/>
        <end position="254"/>
    </location>
</feature>
<reference evidence="10 11" key="1">
    <citation type="submission" date="2019-05" db="EMBL/GenBank/DDBJ databases">
        <title>We sequenced the genome of Paenibacillus hemerocallicola KCTC 33185 for further insight into its adaptation and study the phylogeny of Paenibacillus.</title>
        <authorList>
            <person name="Narsing Rao M.P."/>
        </authorList>
    </citation>
    <scope>NUCLEOTIDE SEQUENCE [LARGE SCALE GENOMIC DNA]</scope>
    <source>
        <strain evidence="10 11">KCTC 33185</strain>
    </source>
</reference>
<dbReference type="PANTHER" id="PTHR33908">
    <property type="entry name" value="MANNOSYLTRANSFERASE YKCB-RELATED"/>
    <property type="match status" value="1"/>
</dbReference>
<dbReference type="PANTHER" id="PTHR33908:SF11">
    <property type="entry name" value="MEMBRANE PROTEIN"/>
    <property type="match status" value="1"/>
</dbReference>